<evidence type="ECO:0000256" key="1">
    <source>
        <dbReference type="SAM" id="SignalP"/>
    </source>
</evidence>
<dbReference type="OrthoDB" id="7986954at2759"/>
<sequence length="446" mass="52005">MDLKIILFISAVYGFITPSTSAVCRVNFPMDPEARPIVLKKFGSHMLRIMDEVQSVVLNNNEELTAFCRKKFEKPSEAVGLEKYTYKCSLTQRYYDYSYRYEDKSITMQCSTLKWSLYESTTPFKWCPIQFVSYVVAAQSGDEILGGICYNLEEMILHSLYAAVLPNFVEFLYPSGLLNYTKSVEIKEVNTSFIPWNILSSKYTNPQFEEWLQFASYQHHSLIQNIKMRHEAFDKLGGLLNIPWWTGLRLGNWHRYEMALETHIESGPHTYDILTGILNTISVPIPNNSCQEELKMVELKDQKNRTIPLYVWQYLKSTGNITDLDEIMIIGVNTPFQDFYDEKDLVFCEDICHKIDWLQKVHKTFRYKTMGIIFCCSYKEVRNTEHLQGFPMAITNETDVNIQQVDVGEDELIAEEEEEETITEPYEIDDEDIFVSDHHDAHGYTM</sequence>
<keyword evidence="1" id="KW-0732">Signal</keyword>
<dbReference type="Proteomes" id="UP000095300">
    <property type="component" value="Unassembled WGS sequence"/>
</dbReference>
<dbReference type="SUPFAM" id="SSF54060">
    <property type="entry name" value="His-Me finger endonucleases"/>
    <property type="match status" value="1"/>
</dbReference>
<protein>
    <submittedName>
        <fullName evidence="2">Uncharacterized protein</fullName>
    </submittedName>
</protein>
<evidence type="ECO:0000313" key="3">
    <source>
        <dbReference type="Proteomes" id="UP000095300"/>
    </source>
</evidence>
<dbReference type="VEuPathDB" id="VectorBase:SCAU001386"/>
<feature type="signal peptide" evidence="1">
    <location>
        <begin position="1"/>
        <end position="22"/>
    </location>
</feature>
<evidence type="ECO:0000313" key="2">
    <source>
        <dbReference type="EnsemblMetazoa" id="SCAU001386-PA"/>
    </source>
</evidence>
<dbReference type="EnsemblMetazoa" id="SCAU001386-RA">
    <property type="protein sequence ID" value="SCAU001386-PA"/>
    <property type="gene ID" value="SCAU001386"/>
</dbReference>
<name>A0A1I8NRG8_STOCA</name>
<organism evidence="2 3">
    <name type="scientific">Stomoxys calcitrans</name>
    <name type="common">Stable fly</name>
    <name type="synonym">Conops calcitrans</name>
    <dbReference type="NCBI Taxonomy" id="35570"/>
    <lineage>
        <taxon>Eukaryota</taxon>
        <taxon>Metazoa</taxon>
        <taxon>Ecdysozoa</taxon>
        <taxon>Arthropoda</taxon>
        <taxon>Hexapoda</taxon>
        <taxon>Insecta</taxon>
        <taxon>Pterygota</taxon>
        <taxon>Neoptera</taxon>
        <taxon>Endopterygota</taxon>
        <taxon>Diptera</taxon>
        <taxon>Brachycera</taxon>
        <taxon>Muscomorpha</taxon>
        <taxon>Muscoidea</taxon>
        <taxon>Muscidae</taxon>
        <taxon>Stomoxys</taxon>
    </lineage>
</organism>
<gene>
    <name evidence="2" type="primary">106081671</name>
</gene>
<reference evidence="2" key="1">
    <citation type="submission" date="2020-05" db="UniProtKB">
        <authorList>
            <consortium name="EnsemblMetazoa"/>
        </authorList>
    </citation>
    <scope>IDENTIFICATION</scope>
    <source>
        <strain evidence="2">USDA</strain>
    </source>
</reference>
<dbReference type="InterPro" id="IPR044925">
    <property type="entry name" value="His-Me_finger_sf"/>
</dbReference>
<dbReference type="KEGG" id="scac:106081671"/>
<accession>A0A1I8NRG8</accession>
<proteinExistence type="predicted"/>
<dbReference type="AlphaFoldDB" id="A0A1I8NRG8"/>
<keyword evidence="3" id="KW-1185">Reference proteome</keyword>
<feature type="chain" id="PRO_5009325373" evidence="1">
    <location>
        <begin position="23"/>
        <end position="446"/>
    </location>
</feature>